<dbReference type="AlphaFoldDB" id="A0AAE6IS83"/>
<keyword evidence="2" id="KW-0238">DNA-binding</keyword>
<dbReference type="PANTHER" id="PTHR43537">
    <property type="entry name" value="TRANSCRIPTIONAL REGULATOR, GNTR FAMILY"/>
    <property type="match status" value="1"/>
</dbReference>
<keyword evidence="3" id="KW-0804">Transcription</keyword>
<dbReference type="SUPFAM" id="SSF48008">
    <property type="entry name" value="GntR ligand-binding domain-like"/>
    <property type="match status" value="1"/>
</dbReference>
<gene>
    <name evidence="5" type="ORF">FUT82_01490</name>
</gene>
<evidence type="ECO:0000313" key="5">
    <source>
        <dbReference type="EMBL" id="QEJ96790.1"/>
    </source>
</evidence>
<reference evidence="5 6" key="1">
    <citation type="submission" date="2019-08" db="EMBL/GenBank/DDBJ databases">
        <authorList>
            <person name="Kuhnert P."/>
        </authorList>
    </citation>
    <scope>NUCLEOTIDE SEQUENCE [LARGE SCALE GENOMIC DNA]</scope>
    <source>
        <strain evidence="5 6">B36.5</strain>
    </source>
</reference>
<dbReference type="EMBL" id="CP042817">
    <property type="protein sequence ID" value="QEJ96790.1"/>
    <property type="molecule type" value="Genomic_DNA"/>
</dbReference>
<evidence type="ECO:0000313" key="6">
    <source>
        <dbReference type="Proteomes" id="UP000323594"/>
    </source>
</evidence>
<evidence type="ECO:0000256" key="2">
    <source>
        <dbReference type="ARBA" id="ARBA00023125"/>
    </source>
</evidence>
<evidence type="ECO:0000259" key="4">
    <source>
        <dbReference type="Pfam" id="PF07729"/>
    </source>
</evidence>
<evidence type="ECO:0000256" key="3">
    <source>
        <dbReference type="ARBA" id="ARBA00023163"/>
    </source>
</evidence>
<name>A0AAE6IS83_TREPH</name>
<sequence length="94" mass="11155">MAKKNFSDYSNYNYAFHLEIWKLAKNDKLITTLKDLWNGLSVNKIMSNAEYAKMSMKEHKEILDALIAENGELARDLMRQHLYRSKESILTHYR</sequence>
<protein>
    <submittedName>
        <fullName evidence="5">GntR family transcriptional regulator</fullName>
    </submittedName>
</protein>
<dbReference type="Gene3D" id="1.20.120.530">
    <property type="entry name" value="GntR ligand-binding domain-like"/>
    <property type="match status" value="1"/>
</dbReference>
<dbReference type="Pfam" id="PF07729">
    <property type="entry name" value="FCD"/>
    <property type="match status" value="1"/>
</dbReference>
<dbReference type="GO" id="GO:0003677">
    <property type="term" value="F:DNA binding"/>
    <property type="evidence" value="ECO:0007669"/>
    <property type="project" value="UniProtKB-KW"/>
</dbReference>
<dbReference type="PANTHER" id="PTHR43537:SF45">
    <property type="entry name" value="GNTR FAMILY REGULATORY PROTEIN"/>
    <property type="match status" value="1"/>
</dbReference>
<proteinExistence type="predicted"/>
<keyword evidence="1" id="KW-0805">Transcription regulation</keyword>
<accession>A0AAE6IS83</accession>
<dbReference type="Proteomes" id="UP000323594">
    <property type="component" value="Chromosome"/>
</dbReference>
<evidence type="ECO:0000256" key="1">
    <source>
        <dbReference type="ARBA" id="ARBA00023015"/>
    </source>
</evidence>
<organism evidence="5 6">
    <name type="scientific">Treponema phagedenis</name>
    <dbReference type="NCBI Taxonomy" id="162"/>
    <lineage>
        <taxon>Bacteria</taxon>
        <taxon>Pseudomonadati</taxon>
        <taxon>Spirochaetota</taxon>
        <taxon>Spirochaetia</taxon>
        <taxon>Spirochaetales</taxon>
        <taxon>Treponemataceae</taxon>
        <taxon>Treponema</taxon>
    </lineage>
</organism>
<feature type="domain" description="GntR C-terminal" evidence="4">
    <location>
        <begin position="5"/>
        <end position="82"/>
    </location>
</feature>
<dbReference type="InterPro" id="IPR011711">
    <property type="entry name" value="GntR_C"/>
</dbReference>
<dbReference type="InterPro" id="IPR008920">
    <property type="entry name" value="TF_FadR/GntR_C"/>
</dbReference>